<evidence type="ECO:0000259" key="3">
    <source>
        <dbReference type="Pfam" id="PF00561"/>
    </source>
</evidence>
<comment type="caution">
    <text evidence="4">The sequence shown here is derived from an EMBL/GenBank/DDBJ whole genome shotgun (WGS) entry which is preliminary data.</text>
</comment>
<name>A0A1Y1SBG7_9GAMM</name>
<evidence type="ECO:0000313" key="4">
    <source>
        <dbReference type="EMBL" id="ORE85453.1"/>
    </source>
</evidence>
<organism evidence="4 5">
    <name type="scientific">Oceanococcus atlanticus</name>
    <dbReference type="NCBI Taxonomy" id="1317117"/>
    <lineage>
        <taxon>Bacteria</taxon>
        <taxon>Pseudomonadati</taxon>
        <taxon>Pseudomonadota</taxon>
        <taxon>Gammaproteobacteria</taxon>
        <taxon>Chromatiales</taxon>
        <taxon>Oceanococcaceae</taxon>
        <taxon>Oceanococcus</taxon>
    </lineage>
</organism>
<dbReference type="Proteomes" id="UP000192342">
    <property type="component" value="Unassembled WGS sequence"/>
</dbReference>
<dbReference type="InterPro" id="IPR002347">
    <property type="entry name" value="SDR_fam"/>
</dbReference>
<dbReference type="NCBIfam" id="NF004514">
    <property type="entry name" value="PRK05855.1"/>
    <property type="match status" value="1"/>
</dbReference>
<evidence type="ECO:0000313" key="5">
    <source>
        <dbReference type="Proteomes" id="UP000192342"/>
    </source>
</evidence>
<evidence type="ECO:0000256" key="1">
    <source>
        <dbReference type="ARBA" id="ARBA00006484"/>
    </source>
</evidence>
<accession>A0A1Y1SBG7</accession>
<dbReference type="InterPro" id="IPR000073">
    <property type="entry name" value="AB_hydrolase_1"/>
</dbReference>
<dbReference type="PRINTS" id="PR00081">
    <property type="entry name" value="GDHRDH"/>
</dbReference>
<dbReference type="PROSITE" id="PS00061">
    <property type="entry name" value="ADH_SHORT"/>
    <property type="match status" value="1"/>
</dbReference>
<dbReference type="GO" id="GO:0016020">
    <property type="term" value="C:membrane"/>
    <property type="evidence" value="ECO:0007669"/>
    <property type="project" value="TreeGrafter"/>
</dbReference>
<dbReference type="SUPFAM" id="SSF51735">
    <property type="entry name" value="NAD(P)-binding Rossmann-fold domains"/>
    <property type="match status" value="1"/>
</dbReference>
<dbReference type="Pfam" id="PF00106">
    <property type="entry name" value="adh_short"/>
    <property type="match status" value="1"/>
</dbReference>
<protein>
    <submittedName>
        <fullName evidence="4">Short chain dehydrogenase</fullName>
    </submittedName>
</protein>
<dbReference type="AlphaFoldDB" id="A0A1Y1SBG7"/>
<reference evidence="4 5" key="1">
    <citation type="submission" date="2013-04" db="EMBL/GenBank/DDBJ databases">
        <title>Oceanococcus atlanticus 22II-S10r2 Genome Sequencing.</title>
        <authorList>
            <person name="Lai Q."/>
            <person name="Li G."/>
            <person name="Shao Z."/>
        </authorList>
    </citation>
    <scope>NUCLEOTIDE SEQUENCE [LARGE SCALE GENOMIC DNA]</scope>
    <source>
        <strain evidence="4 5">22II-S10r2</strain>
    </source>
</reference>
<evidence type="ECO:0000256" key="2">
    <source>
        <dbReference type="ARBA" id="ARBA00023002"/>
    </source>
</evidence>
<dbReference type="InterPro" id="IPR020904">
    <property type="entry name" value="Sc_DH/Rdtase_CS"/>
</dbReference>
<dbReference type="Gene3D" id="3.40.50.1820">
    <property type="entry name" value="alpha/beta hydrolase"/>
    <property type="match status" value="1"/>
</dbReference>
<dbReference type="EMBL" id="AQQV01000004">
    <property type="protein sequence ID" value="ORE85453.1"/>
    <property type="molecule type" value="Genomic_DNA"/>
</dbReference>
<dbReference type="GO" id="GO:0016491">
    <property type="term" value="F:oxidoreductase activity"/>
    <property type="evidence" value="ECO:0007669"/>
    <property type="project" value="UniProtKB-KW"/>
</dbReference>
<dbReference type="STRING" id="1317117.ATO7_14563"/>
<proteinExistence type="inferred from homology"/>
<dbReference type="PANTHER" id="PTHR44196">
    <property type="entry name" value="DEHYDROGENASE/REDUCTASE SDR FAMILY MEMBER 7B"/>
    <property type="match status" value="1"/>
</dbReference>
<sequence>MNVTSGDVNLAVYRWGAAARKGTKTKPVIVLVHGYPDSASVWAGTAEALSQRYQVVAYDVRGAGRSSRPQDTSAYRLEHLVEDLAAVVDAVSPDQPVHLVGHDWGSIQSWEAVTTPRLAGRIASYTSMSGPSLDHAGMWLRARLASRSATDKAAVLKQLAHSWYIGAFHLPVLAPALWKVAGNALWPAMLARVEGIRDATANPTQAEDGAHGVKLYRANVGERLGKPRLRTTDIPVQLVFPRGDHFMIEEIWDDLPRWVPNLWRCDVDAGHWLPVSHPQLVADKIARFVDFVQSGKQPADLQRARITAPGRPRRHAGKLVLITGAGSGFGRETALAFAEAGADVIAVDINKEAAERTATLCRLSEVSAWARVVDVGNARAMRSLASWVGKEFGAVDVVVNNAGIGLAGSFFDTSDADWDKVLKINLGGVIQGSRLFGAQMIESGRRGHIVNVASMGAYTPARFMSAYNTSKAAVRMLSDCLRAELAEHDIHVATICPGLSITNITQSTRFVGVSEAEQQRKQSDATRLYQRRNLKPQAIARSILKAVEQHSAEVPVGVEAHGSRLLSRLVPGLSRRLAQLDLEP</sequence>
<dbReference type="InterPro" id="IPR036291">
    <property type="entry name" value="NAD(P)-bd_dom_sf"/>
</dbReference>
<dbReference type="PANTHER" id="PTHR44196:SF1">
    <property type="entry name" value="DEHYDROGENASE_REDUCTASE SDR FAMILY MEMBER 7B"/>
    <property type="match status" value="1"/>
</dbReference>
<dbReference type="CDD" id="cd05233">
    <property type="entry name" value="SDR_c"/>
    <property type="match status" value="1"/>
</dbReference>
<dbReference type="SUPFAM" id="SSF53474">
    <property type="entry name" value="alpha/beta-Hydrolases"/>
    <property type="match status" value="1"/>
</dbReference>
<dbReference type="Gene3D" id="3.40.50.720">
    <property type="entry name" value="NAD(P)-binding Rossmann-like Domain"/>
    <property type="match status" value="1"/>
</dbReference>
<comment type="similarity">
    <text evidence="1">Belongs to the short-chain dehydrogenases/reductases (SDR) family.</text>
</comment>
<keyword evidence="5" id="KW-1185">Reference proteome</keyword>
<feature type="domain" description="AB hydrolase-1" evidence="3">
    <location>
        <begin position="27"/>
        <end position="139"/>
    </location>
</feature>
<gene>
    <name evidence="4" type="ORF">ATO7_14563</name>
</gene>
<keyword evidence="2" id="KW-0560">Oxidoreductase</keyword>
<dbReference type="FunFam" id="3.40.50.720:FF:000084">
    <property type="entry name" value="Short-chain dehydrogenase reductase"/>
    <property type="match status" value="1"/>
</dbReference>
<dbReference type="PRINTS" id="PR00080">
    <property type="entry name" value="SDRFAMILY"/>
</dbReference>
<dbReference type="InterPro" id="IPR029058">
    <property type="entry name" value="AB_hydrolase_fold"/>
</dbReference>
<dbReference type="Pfam" id="PF00561">
    <property type="entry name" value="Abhydrolase_1"/>
    <property type="match status" value="1"/>
</dbReference>